<dbReference type="FunFam" id="3.30.160.60:FF:000100">
    <property type="entry name" value="Zinc finger 45-like"/>
    <property type="match status" value="1"/>
</dbReference>
<evidence type="ECO:0000256" key="9">
    <source>
        <dbReference type="ARBA" id="ARBA00023163"/>
    </source>
</evidence>
<dbReference type="GO" id="GO:0005634">
    <property type="term" value="C:nucleus"/>
    <property type="evidence" value="ECO:0007669"/>
    <property type="project" value="UniProtKB-SubCell"/>
</dbReference>
<dbReference type="EMBL" id="LR899011">
    <property type="protein sequence ID" value="CAD7085870.1"/>
    <property type="molecule type" value="Genomic_DNA"/>
</dbReference>
<keyword evidence="8" id="KW-0238">DNA-binding</keyword>
<evidence type="ECO:0000256" key="7">
    <source>
        <dbReference type="ARBA" id="ARBA00023015"/>
    </source>
</evidence>
<evidence type="ECO:0000256" key="12">
    <source>
        <dbReference type="SAM" id="MobiDB-lite"/>
    </source>
</evidence>
<feature type="domain" description="C2H2-type" evidence="13">
    <location>
        <begin position="273"/>
        <end position="300"/>
    </location>
</feature>
<keyword evidence="3" id="KW-0479">Metal-binding</keyword>
<sequence length="963" mass="109769">MDPGPHTLYSVSDSQTMIIPLDETNLSIFGTPVTDSSSFDRFINDSSAASSVNPAIDGTTARLHSPPSPPGSAPSTKATLKYKKCRKKHIQSSTASANRLPRTYNCDLCTEKFHLPSLRRLHRETAHSLPKPFKCEKCPKRFNSEENCRIHVASHLEAPAACPECGACFQRSTRYRSHLKTHMRNEDLYCEECNQNFENENVFWRHIDMKHSHSTMGVEYDDLTGGIMRKGNVGSSAMGEEIGRFQCNICEKSFTRSSNLTRHLLIHTKTKHYQCTKCSMNFTQKSTLRRHYLIHSGAKEFKCPKCSARFSQRGNLEIHMQRVHPSNPDLTNKFPCPDCSCVFNKLNSLNRHSAKMHSTKLSTIHENNDEDSECNFDQIMAKLRTIAMPDTTSDNCSLFPNGKVSSPVIGSVGMIGDDVLTASDADCGYVKIVETLNSAKEKSEVVVKQVEGEDGRKYYCCDICSKRFQRPHDLLKHSRVHTNEKPYECGICGRCFAINSNLQVHLRIHGKDSERITNCFQCPKCFVQFSSLRQLDIHAKIHKDSKLFPCKICNKHFSSSSNLRIHEYTHRPKDPAELEARKNLKGPMLLTESMGLESPAEEYRRFQCSICGLKFKRPDHLMQHEGSHAGAKPHQCSVCLKQFTTLSSLRRHQEIHTGQKTKQCDMCDAKFHSNTELKRHQSVHSSARPYLCPYCQKSFKTRERCRVHIKTHAKDLKVNEENPNCAEESMHDYVNHTSDANGATELDTNFIETDNSVYLNLDDSLIQSNAVEDVVEDVPSFTAHAERVNSSKFIDIKELIRKKSTKALANTITVHSIEEFPPPIDPPQSTSDNSSVRKNPCEKCGRSFQKPIDLRRHLRTHTQERPFECNVCHAFFKLKCTLDTHKRVHEENRAKFDCQVCGKSYSSADVLKVHIRVHTNERPYKCKYCDKTFRTTGHNKVHMRTHLKSAQNLANVQRREEGR</sequence>
<dbReference type="Pfam" id="PF13912">
    <property type="entry name" value="zf-C2H2_6"/>
    <property type="match status" value="1"/>
</dbReference>
<dbReference type="GO" id="GO:0048598">
    <property type="term" value="P:embryonic morphogenesis"/>
    <property type="evidence" value="ECO:0007669"/>
    <property type="project" value="UniProtKB-ARBA"/>
</dbReference>
<evidence type="ECO:0000256" key="11">
    <source>
        <dbReference type="PROSITE-ProRule" id="PRU00042"/>
    </source>
</evidence>
<feature type="region of interest" description="Disordered" evidence="12">
    <location>
        <begin position="50"/>
        <end position="77"/>
    </location>
</feature>
<dbReference type="Pfam" id="PF00096">
    <property type="entry name" value="zf-C2H2"/>
    <property type="match status" value="10"/>
</dbReference>
<dbReference type="GO" id="GO:0000981">
    <property type="term" value="F:DNA-binding transcription factor activity, RNA polymerase II-specific"/>
    <property type="evidence" value="ECO:0007669"/>
    <property type="project" value="TreeGrafter"/>
</dbReference>
<feature type="domain" description="C2H2-type" evidence="13">
    <location>
        <begin position="634"/>
        <end position="661"/>
    </location>
</feature>
<feature type="domain" description="C2H2-type" evidence="13">
    <location>
        <begin position="245"/>
        <end position="272"/>
    </location>
</feature>
<keyword evidence="7" id="KW-0805">Transcription regulation</keyword>
<dbReference type="GO" id="GO:0000978">
    <property type="term" value="F:RNA polymerase II cis-regulatory region sequence-specific DNA binding"/>
    <property type="evidence" value="ECO:0007669"/>
    <property type="project" value="TreeGrafter"/>
</dbReference>
<evidence type="ECO:0000313" key="14">
    <source>
        <dbReference type="EMBL" id="CAD7085870.1"/>
    </source>
</evidence>
<comment type="similarity">
    <text evidence="2">Belongs to the krueppel C2H2-type zinc-finger protein family.</text>
</comment>
<dbReference type="PROSITE" id="PS50157">
    <property type="entry name" value="ZINC_FINGER_C2H2_2"/>
    <property type="match status" value="19"/>
</dbReference>
<feature type="domain" description="C2H2-type" evidence="13">
    <location>
        <begin position="133"/>
        <end position="160"/>
    </location>
</feature>
<feature type="domain" description="C2H2-type" evidence="13">
    <location>
        <begin position="104"/>
        <end position="132"/>
    </location>
</feature>
<dbReference type="PANTHER" id="PTHR24384">
    <property type="entry name" value="FINGER PUTATIVE TRANSCRIPTION FACTOR FAMILY-RELATED"/>
    <property type="match status" value="1"/>
</dbReference>
<dbReference type="SMART" id="SM00355">
    <property type="entry name" value="ZnF_C2H2"/>
    <property type="match status" value="20"/>
</dbReference>
<dbReference type="FunFam" id="3.30.160.60:FF:000755">
    <property type="entry name" value="zinc finger protein 174"/>
    <property type="match status" value="1"/>
</dbReference>
<feature type="domain" description="C2H2-type" evidence="13">
    <location>
        <begin position="867"/>
        <end position="894"/>
    </location>
</feature>
<feature type="domain" description="C2H2-type" evidence="13">
    <location>
        <begin position="459"/>
        <end position="486"/>
    </location>
</feature>
<accession>A0A7R8USN1</accession>
<evidence type="ECO:0000256" key="3">
    <source>
        <dbReference type="ARBA" id="ARBA00022723"/>
    </source>
</evidence>
<feature type="domain" description="C2H2-type" evidence="13">
    <location>
        <begin position="520"/>
        <end position="547"/>
    </location>
</feature>
<evidence type="ECO:0000256" key="5">
    <source>
        <dbReference type="ARBA" id="ARBA00022771"/>
    </source>
</evidence>
<protein>
    <recommendedName>
        <fullName evidence="13">C2H2-type domain-containing protein</fullName>
    </recommendedName>
</protein>
<name>A0A7R8USN1_HERIL</name>
<dbReference type="InterPro" id="IPR050752">
    <property type="entry name" value="C2H2-ZF_domain"/>
</dbReference>
<dbReference type="FunFam" id="3.30.160.60:FF:002343">
    <property type="entry name" value="Zinc finger protein 33A"/>
    <property type="match status" value="1"/>
</dbReference>
<dbReference type="PROSITE" id="PS00028">
    <property type="entry name" value="ZINC_FINGER_C2H2_1"/>
    <property type="match status" value="20"/>
</dbReference>
<evidence type="ECO:0000256" key="10">
    <source>
        <dbReference type="ARBA" id="ARBA00023242"/>
    </source>
</evidence>
<dbReference type="FunFam" id="3.30.160.60:FF:000870">
    <property type="entry name" value="zinc finger protein 197 isoform X1"/>
    <property type="match status" value="1"/>
</dbReference>
<keyword evidence="10" id="KW-0539">Nucleus</keyword>
<dbReference type="InterPro" id="IPR013087">
    <property type="entry name" value="Znf_C2H2_type"/>
</dbReference>
<evidence type="ECO:0000256" key="6">
    <source>
        <dbReference type="ARBA" id="ARBA00022833"/>
    </source>
</evidence>
<keyword evidence="6" id="KW-0862">Zinc</keyword>
<evidence type="ECO:0000259" key="13">
    <source>
        <dbReference type="PROSITE" id="PS50157"/>
    </source>
</evidence>
<feature type="domain" description="C2H2-type" evidence="13">
    <location>
        <begin position="924"/>
        <end position="951"/>
    </location>
</feature>
<keyword evidence="15" id="KW-1185">Reference proteome</keyword>
<comment type="subcellular location">
    <subcellularLocation>
        <location evidence="1">Nucleus</location>
    </subcellularLocation>
</comment>
<dbReference type="FunFam" id="3.30.160.60:FF:000624">
    <property type="entry name" value="zinc finger protein 697"/>
    <property type="match status" value="1"/>
</dbReference>
<dbReference type="AlphaFoldDB" id="A0A7R8USN1"/>
<keyword evidence="9" id="KW-0804">Transcription</keyword>
<gene>
    <name evidence="14" type="ORF">HERILL_LOCUS8685</name>
</gene>
<dbReference type="OMA" id="HIERHYV"/>
<dbReference type="OrthoDB" id="6077919at2759"/>
<feature type="domain" description="C2H2-type" evidence="13">
    <location>
        <begin position="334"/>
        <end position="362"/>
    </location>
</feature>
<feature type="domain" description="C2H2-type" evidence="13">
    <location>
        <begin position="301"/>
        <end position="329"/>
    </location>
</feature>
<feature type="domain" description="C2H2-type" evidence="13">
    <location>
        <begin position="160"/>
        <end position="187"/>
    </location>
</feature>
<evidence type="ECO:0000256" key="4">
    <source>
        <dbReference type="ARBA" id="ARBA00022737"/>
    </source>
</evidence>
<evidence type="ECO:0000313" key="15">
    <source>
        <dbReference type="Proteomes" id="UP000594454"/>
    </source>
</evidence>
<dbReference type="Proteomes" id="UP000594454">
    <property type="component" value="Chromosome 3"/>
</dbReference>
<dbReference type="GO" id="GO:0008270">
    <property type="term" value="F:zinc ion binding"/>
    <property type="evidence" value="ECO:0007669"/>
    <property type="project" value="UniProtKB-KW"/>
</dbReference>
<dbReference type="InParanoid" id="A0A7R8USN1"/>
<dbReference type="Gene3D" id="3.30.160.60">
    <property type="entry name" value="Classic Zinc Finger"/>
    <property type="match status" value="16"/>
</dbReference>
<feature type="domain" description="C2H2-type" evidence="13">
    <location>
        <begin position="896"/>
        <end position="923"/>
    </location>
</feature>
<feature type="domain" description="C2H2-type" evidence="13">
    <location>
        <begin position="839"/>
        <end position="866"/>
    </location>
</feature>
<evidence type="ECO:0000256" key="2">
    <source>
        <dbReference type="ARBA" id="ARBA00006991"/>
    </source>
</evidence>
<dbReference type="PANTHER" id="PTHR24384:SF189">
    <property type="entry name" value="C2H2-TYPE DOMAIN-CONTAINING PROTEIN-RELATED"/>
    <property type="match status" value="1"/>
</dbReference>
<feature type="domain" description="C2H2-type" evidence="13">
    <location>
        <begin position="662"/>
        <end position="689"/>
    </location>
</feature>
<proteinExistence type="inferred from homology"/>
<feature type="domain" description="C2H2-type" evidence="13">
    <location>
        <begin position="690"/>
        <end position="717"/>
    </location>
</feature>
<dbReference type="InterPro" id="IPR036236">
    <property type="entry name" value="Znf_C2H2_sf"/>
</dbReference>
<dbReference type="SUPFAM" id="SSF57667">
    <property type="entry name" value="beta-beta-alpha zinc fingers"/>
    <property type="match status" value="11"/>
</dbReference>
<reference evidence="14 15" key="1">
    <citation type="submission" date="2020-11" db="EMBL/GenBank/DDBJ databases">
        <authorList>
            <person name="Wallbank WR R."/>
            <person name="Pardo Diaz C."/>
            <person name="Kozak K."/>
            <person name="Martin S."/>
            <person name="Jiggins C."/>
            <person name="Moest M."/>
            <person name="Warren A I."/>
            <person name="Generalovic N T."/>
            <person name="Byers J.R.P. K."/>
            <person name="Montejo-Kovacevich G."/>
            <person name="Yen C E."/>
        </authorList>
    </citation>
    <scope>NUCLEOTIDE SEQUENCE [LARGE SCALE GENOMIC DNA]</scope>
</reference>
<feature type="domain" description="C2H2-type" evidence="13">
    <location>
        <begin position="548"/>
        <end position="575"/>
    </location>
</feature>
<evidence type="ECO:0000256" key="8">
    <source>
        <dbReference type="ARBA" id="ARBA00023125"/>
    </source>
</evidence>
<keyword evidence="5 11" id="KW-0863">Zinc-finger</keyword>
<organism evidence="14 15">
    <name type="scientific">Hermetia illucens</name>
    <name type="common">Black soldier fly</name>
    <dbReference type="NCBI Taxonomy" id="343691"/>
    <lineage>
        <taxon>Eukaryota</taxon>
        <taxon>Metazoa</taxon>
        <taxon>Ecdysozoa</taxon>
        <taxon>Arthropoda</taxon>
        <taxon>Hexapoda</taxon>
        <taxon>Insecta</taxon>
        <taxon>Pterygota</taxon>
        <taxon>Neoptera</taxon>
        <taxon>Endopterygota</taxon>
        <taxon>Diptera</taxon>
        <taxon>Brachycera</taxon>
        <taxon>Stratiomyomorpha</taxon>
        <taxon>Stratiomyidae</taxon>
        <taxon>Hermetiinae</taxon>
        <taxon>Hermetia</taxon>
    </lineage>
</organism>
<feature type="domain" description="C2H2-type" evidence="13">
    <location>
        <begin position="487"/>
        <end position="514"/>
    </location>
</feature>
<keyword evidence="4" id="KW-0677">Repeat</keyword>
<evidence type="ECO:0000256" key="1">
    <source>
        <dbReference type="ARBA" id="ARBA00004123"/>
    </source>
</evidence>
<feature type="domain" description="C2H2-type" evidence="13">
    <location>
        <begin position="606"/>
        <end position="633"/>
    </location>
</feature>
<dbReference type="GO" id="GO:0002009">
    <property type="term" value="P:morphogenesis of an epithelium"/>
    <property type="evidence" value="ECO:0007669"/>
    <property type="project" value="UniProtKB-ARBA"/>
</dbReference>